<feature type="compositionally biased region" description="Basic and acidic residues" evidence="1">
    <location>
        <begin position="84"/>
        <end position="100"/>
    </location>
</feature>
<dbReference type="Proteomes" id="UP000075809">
    <property type="component" value="Unassembled WGS sequence"/>
</dbReference>
<proteinExistence type="predicted"/>
<keyword evidence="3" id="KW-1185">Reference proteome</keyword>
<feature type="non-terminal residue" evidence="2">
    <location>
        <position position="1"/>
    </location>
</feature>
<dbReference type="EMBL" id="KQ982314">
    <property type="protein sequence ID" value="KYQ58030.1"/>
    <property type="molecule type" value="Genomic_DNA"/>
</dbReference>
<evidence type="ECO:0000313" key="3">
    <source>
        <dbReference type="Proteomes" id="UP000075809"/>
    </source>
</evidence>
<feature type="region of interest" description="Disordered" evidence="1">
    <location>
        <begin position="74"/>
        <end position="111"/>
    </location>
</feature>
<reference evidence="2 3" key="1">
    <citation type="submission" date="2015-09" db="EMBL/GenBank/DDBJ databases">
        <title>Trachymyrmex zeteki WGS genome.</title>
        <authorList>
            <person name="Nygaard S."/>
            <person name="Hu H."/>
            <person name="Boomsma J."/>
            <person name="Zhang G."/>
        </authorList>
    </citation>
    <scope>NUCLEOTIDE SEQUENCE [LARGE SCALE GENOMIC DNA]</scope>
    <source>
        <strain evidence="2">Tzet28-1</strain>
        <tissue evidence="2">Whole body</tissue>
    </source>
</reference>
<sequence length="138" mass="15377">NNQSTRAIIGANIYPTDKEQIDIRESGLLYSLAGGSSKAASRRTPPIRKSVCLPLGANAVGAIGTAKRHRNAREPLPLIAADSWRSDERRREESESRMEREEEDEREKEKGFIITQVRRLLTAIADNRFPDESTIGSS</sequence>
<dbReference type="AlphaFoldDB" id="A0A151XCJ3"/>
<organism evidence="2 3">
    <name type="scientific">Mycetomoellerius zeteki</name>
    <dbReference type="NCBI Taxonomy" id="64791"/>
    <lineage>
        <taxon>Eukaryota</taxon>
        <taxon>Metazoa</taxon>
        <taxon>Ecdysozoa</taxon>
        <taxon>Arthropoda</taxon>
        <taxon>Hexapoda</taxon>
        <taxon>Insecta</taxon>
        <taxon>Pterygota</taxon>
        <taxon>Neoptera</taxon>
        <taxon>Endopterygota</taxon>
        <taxon>Hymenoptera</taxon>
        <taxon>Apocrita</taxon>
        <taxon>Aculeata</taxon>
        <taxon>Formicoidea</taxon>
        <taxon>Formicidae</taxon>
        <taxon>Myrmicinae</taxon>
        <taxon>Mycetomoellerius</taxon>
    </lineage>
</organism>
<evidence type="ECO:0000256" key="1">
    <source>
        <dbReference type="SAM" id="MobiDB-lite"/>
    </source>
</evidence>
<accession>A0A151XCJ3</accession>
<protein>
    <submittedName>
        <fullName evidence="2">Uncharacterized protein</fullName>
    </submittedName>
</protein>
<evidence type="ECO:0000313" key="2">
    <source>
        <dbReference type="EMBL" id="KYQ58030.1"/>
    </source>
</evidence>
<name>A0A151XCJ3_9HYME</name>
<gene>
    <name evidence="2" type="ORF">ALC60_03081</name>
</gene>